<name>A0A2U8W6V3_9HYPH</name>
<accession>A0A2U8W6V3</accession>
<dbReference type="Pfam" id="PF01724">
    <property type="entry name" value="DUF29"/>
    <property type="match status" value="1"/>
</dbReference>
<dbReference type="Gene3D" id="1.20.1220.20">
    <property type="entry name" value="Uncharcterised protein PF01724"/>
    <property type="match status" value="1"/>
</dbReference>
<dbReference type="PANTHER" id="PTHR34235">
    <property type="entry name" value="SLR1203 PROTEIN-RELATED"/>
    <property type="match status" value="1"/>
</dbReference>
<evidence type="ECO:0000313" key="1">
    <source>
        <dbReference type="EMBL" id="AWN41815.1"/>
    </source>
</evidence>
<dbReference type="AlphaFoldDB" id="A0A2U8W6V3"/>
<evidence type="ECO:0000313" key="2">
    <source>
        <dbReference type="Proteomes" id="UP000245926"/>
    </source>
</evidence>
<dbReference type="RefSeq" id="WP_109891182.1">
    <property type="nucleotide sequence ID" value="NZ_CP029550.1"/>
</dbReference>
<protein>
    <submittedName>
        <fullName evidence="1">DUF29 domain-containing protein</fullName>
    </submittedName>
</protein>
<sequence>MASPKQSVVETARTAHEADLSAWAMEQAARRRAAAWSRLDIDNLADEIEDVANSERHALTSAPHIILLHILEWDHQPERRTRSWAESIRTQRLAVQDRLDDSPSLNRQIGERLPRAYRRARVEAAGETSLDETVFPAACPYGFEELMSREIPWPPASEGP</sequence>
<organism evidence="1 2">
    <name type="scientific">Methylobacterium durans</name>
    <dbReference type="NCBI Taxonomy" id="2202825"/>
    <lineage>
        <taxon>Bacteria</taxon>
        <taxon>Pseudomonadati</taxon>
        <taxon>Pseudomonadota</taxon>
        <taxon>Alphaproteobacteria</taxon>
        <taxon>Hyphomicrobiales</taxon>
        <taxon>Methylobacteriaceae</taxon>
        <taxon>Methylobacterium</taxon>
    </lineage>
</organism>
<dbReference type="OrthoDB" id="425753at2"/>
<gene>
    <name evidence="1" type="ORF">DK389_16550</name>
</gene>
<dbReference type="PANTHER" id="PTHR34235:SF1">
    <property type="entry name" value="SLR0416 PROTEIN"/>
    <property type="match status" value="1"/>
</dbReference>
<proteinExistence type="predicted"/>
<keyword evidence="2" id="KW-1185">Reference proteome</keyword>
<dbReference type="InterPro" id="IPR002636">
    <property type="entry name" value="DUF29"/>
</dbReference>
<reference evidence="2" key="1">
    <citation type="submission" date="2018-05" db="EMBL/GenBank/DDBJ databases">
        <title>Complete Genome Sequence of Methylobacterium sp. 17SD2-17.</title>
        <authorList>
            <person name="Srinivasan S."/>
        </authorList>
    </citation>
    <scope>NUCLEOTIDE SEQUENCE [LARGE SCALE GENOMIC DNA]</scope>
    <source>
        <strain evidence="2">17SD2-17</strain>
    </source>
</reference>
<dbReference type="Proteomes" id="UP000245926">
    <property type="component" value="Chromosome"/>
</dbReference>
<dbReference type="KEGG" id="mets:DK389_16550"/>
<dbReference type="EMBL" id="CP029550">
    <property type="protein sequence ID" value="AWN41815.1"/>
    <property type="molecule type" value="Genomic_DNA"/>
</dbReference>